<evidence type="ECO:0008006" key="3">
    <source>
        <dbReference type="Google" id="ProtNLM"/>
    </source>
</evidence>
<dbReference type="AlphaFoldDB" id="A0A411YDC7"/>
<evidence type="ECO:0000313" key="1">
    <source>
        <dbReference type="EMBL" id="QBI19172.1"/>
    </source>
</evidence>
<sequence length="294" mass="32692">MARNRPMKGKASFDDVYDQPDPRAFAQALAPLDYQIPEHGRAVFRRLVEVLRERDEGQPFSLVDLCTSYGVNPALLNHEVVLAELYARYRSPELADLATEDLQLADKRFFADRRRADAVHAIGLDVAANAIQYADRVGLLDVAAAENLEERDPSPELARALADARLVTVTGGMSYVTAATFDRVLGAARVAEPPWVAAFALRGVDMRPIEEALQRHGLVTERFTPRTFPQRRFASDHEQEQVLTHLRDQGIDPDGVESDGFLHAWLYVARPRSAVDEQPLEGLLAGLEDEAGPR</sequence>
<organism evidence="1 2">
    <name type="scientific">Egibacter rhizosphaerae</name>
    <dbReference type="NCBI Taxonomy" id="1670831"/>
    <lineage>
        <taxon>Bacteria</taxon>
        <taxon>Bacillati</taxon>
        <taxon>Actinomycetota</taxon>
        <taxon>Nitriliruptoria</taxon>
        <taxon>Egibacterales</taxon>
        <taxon>Egibacteraceae</taxon>
        <taxon>Egibacter</taxon>
    </lineage>
</organism>
<evidence type="ECO:0000313" key="2">
    <source>
        <dbReference type="Proteomes" id="UP000291469"/>
    </source>
</evidence>
<gene>
    <name evidence="1" type="ORF">ER308_06210</name>
</gene>
<dbReference type="KEGG" id="erz:ER308_06210"/>
<dbReference type="OrthoDB" id="7055571at2"/>
<protein>
    <recommendedName>
        <fullName evidence="3">Class I SAM-dependent methyltransferase</fullName>
    </recommendedName>
</protein>
<keyword evidence="2" id="KW-1185">Reference proteome</keyword>
<proteinExistence type="predicted"/>
<accession>A0A411YDC7</accession>
<reference evidence="1 2" key="1">
    <citation type="submission" date="2019-01" db="EMBL/GenBank/DDBJ databases">
        <title>Egibacter rhizosphaerae EGI 80759T.</title>
        <authorList>
            <person name="Chen D.-D."/>
            <person name="Tian Y."/>
            <person name="Jiao J.-Y."/>
            <person name="Zhang X.-T."/>
            <person name="Zhang Y.-G."/>
            <person name="Zhang Y."/>
            <person name="Xiao M."/>
            <person name="Shu W.-S."/>
            <person name="Li W.-J."/>
        </authorList>
    </citation>
    <scope>NUCLEOTIDE SEQUENCE [LARGE SCALE GENOMIC DNA]</scope>
    <source>
        <strain evidence="1 2">EGI 80759</strain>
    </source>
</reference>
<dbReference type="Proteomes" id="UP000291469">
    <property type="component" value="Chromosome"/>
</dbReference>
<name>A0A411YDC7_9ACTN</name>
<dbReference type="EMBL" id="CP036402">
    <property type="protein sequence ID" value="QBI19172.1"/>
    <property type="molecule type" value="Genomic_DNA"/>
</dbReference>